<feature type="region of interest" description="Disordered" evidence="1">
    <location>
        <begin position="91"/>
        <end position="117"/>
    </location>
</feature>
<dbReference type="Proteomes" id="UP001597058">
    <property type="component" value="Unassembled WGS sequence"/>
</dbReference>
<protein>
    <submittedName>
        <fullName evidence="2">Uncharacterized protein</fullName>
    </submittedName>
</protein>
<feature type="region of interest" description="Disordered" evidence="1">
    <location>
        <begin position="1"/>
        <end position="27"/>
    </location>
</feature>
<organism evidence="2 3">
    <name type="scientific">Streptomyces kaempferi</name>
    <dbReference type="NCBI Taxonomy" id="333725"/>
    <lineage>
        <taxon>Bacteria</taxon>
        <taxon>Bacillati</taxon>
        <taxon>Actinomycetota</taxon>
        <taxon>Actinomycetes</taxon>
        <taxon>Kitasatosporales</taxon>
        <taxon>Streptomycetaceae</taxon>
        <taxon>Streptomyces</taxon>
    </lineage>
</organism>
<feature type="compositionally biased region" description="Low complexity" evidence="1">
    <location>
        <begin position="1"/>
        <end position="23"/>
    </location>
</feature>
<evidence type="ECO:0000313" key="2">
    <source>
        <dbReference type="EMBL" id="MFD1310616.1"/>
    </source>
</evidence>
<accession>A0ABW3XNZ8</accession>
<dbReference type="RefSeq" id="WP_381329869.1">
    <property type="nucleotide sequence ID" value="NZ_JBHTMM010000056.1"/>
</dbReference>
<keyword evidence="3" id="KW-1185">Reference proteome</keyword>
<name>A0ABW3XNZ8_9ACTN</name>
<proteinExistence type="predicted"/>
<dbReference type="EMBL" id="JBHTMM010000056">
    <property type="protein sequence ID" value="MFD1310616.1"/>
    <property type="molecule type" value="Genomic_DNA"/>
</dbReference>
<evidence type="ECO:0000256" key="1">
    <source>
        <dbReference type="SAM" id="MobiDB-lite"/>
    </source>
</evidence>
<gene>
    <name evidence="2" type="ORF">ACFQ5X_32860</name>
</gene>
<feature type="compositionally biased region" description="Low complexity" evidence="1">
    <location>
        <begin position="91"/>
        <end position="100"/>
    </location>
</feature>
<evidence type="ECO:0000313" key="3">
    <source>
        <dbReference type="Proteomes" id="UP001597058"/>
    </source>
</evidence>
<comment type="caution">
    <text evidence="2">The sequence shown here is derived from an EMBL/GenBank/DDBJ whole genome shotgun (WGS) entry which is preliminary data.</text>
</comment>
<reference evidence="3" key="1">
    <citation type="journal article" date="2019" name="Int. J. Syst. Evol. Microbiol.">
        <title>The Global Catalogue of Microorganisms (GCM) 10K type strain sequencing project: providing services to taxonomists for standard genome sequencing and annotation.</title>
        <authorList>
            <consortium name="The Broad Institute Genomics Platform"/>
            <consortium name="The Broad Institute Genome Sequencing Center for Infectious Disease"/>
            <person name="Wu L."/>
            <person name="Ma J."/>
        </authorList>
    </citation>
    <scope>NUCLEOTIDE SEQUENCE [LARGE SCALE GENOMIC DNA]</scope>
    <source>
        <strain evidence="3">CGMCC 4.7020</strain>
    </source>
</reference>
<sequence length="117" mass="11461">MRCPEFAGRAGAAGPAEPPAAGELVPPSGPFGLVAGRSGEVPSWWGRAVAANRVDGSAEAYRTTGVGCPTGPEGAGEPGAVRRCTTELSLRPAGPGAATGRPPPTGACGGAIRAVER</sequence>